<reference evidence="1 2" key="2">
    <citation type="journal article" date="2017" name="Front. Microbiol.">
        <title>Genomics Reveals a Unique Clone of Burkholderia cenocepacia Harboring an Actively Excising Novel Genomic Island.</title>
        <authorList>
            <person name="Patil P.P."/>
            <person name="Mali S."/>
            <person name="Midha S."/>
            <person name="Gautam V."/>
            <person name="Dash L."/>
            <person name="Kumar S."/>
            <person name="Shastri J."/>
            <person name="Singhal L."/>
            <person name="Patil P.B."/>
        </authorList>
    </citation>
    <scope>NUCLEOTIDE SEQUENCE [LARGE SCALE GENOMIC DNA]</scope>
    <source>
        <strain evidence="1 2">BC-19</strain>
    </source>
</reference>
<proteinExistence type="predicted"/>
<accession>A0ABD4U683</accession>
<dbReference type="Gene3D" id="3.30.1330.40">
    <property type="entry name" value="RutC-like"/>
    <property type="match status" value="1"/>
</dbReference>
<organism evidence="1 2">
    <name type="scientific">Burkholderia cenocepacia</name>
    <dbReference type="NCBI Taxonomy" id="95486"/>
    <lineage>
        <taxon>Bacteria</taxon>
        <taxon>Pseudomonadati</taxon>
        <taxon>Pseudomonadota</taxon>
        <taxon>Betaproteobacteria</taxon>
        <taxon>Burkholderiales</taxon>
        <taxon>Burkholderiaceae</taxon>
        <taxon>Burkholderia</taxon>
        <taxon>Burkholderia cepacia complex</taxon>
    </lineage>
</organism>
<dbReference type="AlphaFoldDB" id="A0ABD4U683"/>
<dbReference type="EMBL" id="JYMX02000001">
    <property type="protein sequence ID" value="MCW3709756.1"/>
    <property type="molecule type" value="Genomic_DNA"/>
</dbReference>
<dbReference type="InterPro" id="IPR035709">
    <property type="entry name" value="YoaB-like"/>
</dbReference>
<evidence type="ECO:0000313" key="1">
    <source>
        <dbReference type="EMBL" id="MCW3709756.1"/>
    </source>
</evidence>
<comment type="caution">
    <text evidence="1">The sequence shown here is derived from an EMBL/GenBank/DDBJ whole genome shotgun (WGS) entry which is preliminary data.</text>
</comment>
<dbReference type="Proteomes" id="UP000191686">
    <property type="component" value="Unassembled WGS sequence"/>
</dbReference>
<name>A0ABD4U683_9BURK</name>
<protein>
    <submittedName>
        <fullName evidence="1">Uncharacterized protein</fullName>
    </submittedName>
</protein>
<dbReference type="SUPFAM" id="SSF55298">
    <property type="entry name" value="YjgF-like"/>
    <property type="match status" value="1"/>
</dbReference>
<dbReference type="InterPro" id="IPR035959">
    <property type="entry name" value="RutC-like_sf"/>
</dbReference>
<sequence>MADMARDFNLMNVTWEAWMPEGTAPARATTEAMLASPAILVEIMVTAAVA</sequence>
<dbReference type="RefSeq" id="WP_256870150.1">
    <property type="nucleotide sequence ID" value="NZ_JYMX02000001.1"/>
</dbReference>
<dbReference type="PANTHER" id="PTHR47328">
    <property type="match status" value="1"/>
</dbReference>
<reference evidence="1 2" key="1">
    <citation type="journal article" date="2017" name="Front. Microbiol.">
        <title>Genomics reveals a unique clone of Burkholderia cenocepacia harbouring an actively excising novel genomic island.</title>
        <authorList>
            <person name="Patil P."/>
            <person name="Mali S."/>
            <person name="Midha S."/>
            <person name="Gautam V."/>
            <person name="Dash L."/>
            <person name="Kumar S."/>
            <person name="Shastri J."/>
            <person name="Singhal L."/>
            <person name="Patil P.B."/>
        </authorList>
    </citation>
    <scope>NUCLEOTIDE SEQUENCE [LARGE SCALE GENOMIC DNA]</scope>
    <source>
        <strain evidence="1 2">BC-19</strain>
    </source>
</reference>
<gene>
    <name evidence="1" type="ORF">UE95_000530</name>
</gene>
<dbReference type="PANTHER" id="PTHR47328:SF1">
    <property type="entry name" value="RUTC FAMILY PROTEIN YOAB"/>
    <property type="match status" value="1"/>
</dbReference>
<evidence type="ECO:0000313" key="2">
    <source>
        <dbReference type="Proteomes" id="UP000191686"/>
    </source>
</evidence>